<keyword evidence="6" id="KW-1185">Reference proteome</keyword>
<accession>A0A671V9M2</accession>
<dbReference type="InterPro" id="IPR013106">
    <property type="entry name" value="Ig_V-set"/>
</dbReference>
<dbReference type="GeneTree" id="ENSGT00940000154332"/>
<dbReference type="GO" id="GO:0005886">
    <property type="term" value="C:plasma membrane"/>
    <property type="evidence" value="ECO:0007669"/>
    <property type="project" value="TreeGrafter"/>
</dbReference>
<dbReference type="Pfam" id="PF07686">
    <property type="entry name" value="V-set"/>
    <property type="match status" value="1"/>
</dbReference>
<reference evidence="5" key="3">
    <citation type="submission" date="2025-09" db="UniProtKB">
        <authorList>
            <consortium name="Ensembl"/>
        </authorList>
    </citation>
    <scope>IDENTIFICATION</scope>
</reference>
<proteinExistence type="predicted"/>
<reference evidence="5" key="2">
    <citation type="submission" date="2025-08" db="UniProtKB">
        <authorList>
            <consortium name="Ensembl"/>
        </authorList>
    </citation>
    <scope>IDENTIFICATION</scope>
</reference>
<dbReference type="InterPro" id="IPR036179">
    <property type="entry name" value="Ig-like_dom_sf"/>
</dbReference>
<dbReference type="Ensembl" id="ENSSAUT00010024243.1">
    <property type="protein sequence ID" value="ENSSAUP00010022975.1"/>
    <property type="gene ID" value="ENSSAUG00010010086.1"/>
</dbReference>
<evidence type="ECO:0000256" key="3">
    <source>
        <dbReference type="ARBA" id="ARBA00023136"/>
    </source>
</evidence>
<protein>
    <recommendedName>
        <fullName evidence="4">Immunoglobulin V-set domain-containing protein</fullName>
    </recommendedName>
</protein>
<dbReference type="GO" id="GO:0004888">
    <property type="term" value="F:transmembrane signaling receptor activity"/>
    <property type="evidence" value="ECO:0007669"/>
    <property type="project" value="TreeGrafter"/>
</dbReference>
<feature type="domain" description="Immunoglobulin V-set" evidence="4">
    <location>
        <begin position="26"/>
        <end position="109"/>
    </location>
</feature>
<dbReference type="SUPFAM" id="SSF48726">
    <property type="entry name" value="Immunoglobulin"/>
    <property type="match status" value="1"/>
</dbReference>
<comment type="subcellular location">
    <subcellularLocation>
        <location evidence="1">Membrane</location>
    </subcellularLocation>
</comment>
<dbReference type="InterPro" id="IPR050671">
    <property type="entry name" value="CD300_family_receptors"/>
</dbReference>
<sequence length="130" mass="14956">LRLLLQVVVSSPTMTTSGITPGFFYGSVTVPCQYDQQFRENTKYWCKGIFYEFCSIVAKTPRNRENNRSSIRDDKEAGVFTVTMTSLRKSDQDIYWCVIATEGRNVHTRVSLLVSPMKYGEDILSFPFHH</sequence>
<dbReference type="PANTHER" id="PTHR11860">
    <property type="entry name" value="POLYMERIC-IMMUNOGLOBULIN RECEPTOR"/>
    <property type="match status" value="1"/>
</dbReference>
<dbReference type="PANTHER" id="PTHR11860:SF111">
    <property type="entry name" value="IMMUNOGLOBULIN SUBTYPE DOMAIN-CONTAINING PROTEIN"/>
    <property type="match status" value="1"/>
</dbReference>
<evidence type="ECO:0000256" key="1">
    <source>
        <dbReference type="ARBA" id="ARBA00004370"/>
    </source>
</evidence>
<reference evidence="5" key="1">
    <citation type="submission" date="2021-04" db="EMBL/GenBank/DDBJ databases">
        <authorList>
            <consortium name="Wellcome Sanger Institute Data Sharing"/>
        </authorList>
    </citation>
    <scope>NUCLEOTIDE SEQUENCE [LARGE SCALE GENOMIC DNA]</scope>
</reference>
<dbReference type="AlphaFoldDB" id="A0A671V9M2"/>
<dbReference type="Gene3D" id="2.60.40.10">
    <property type="entry name" value="Immunoglobulins"/>
    <property type="match status" value="1"/>
</dbReference>
<dbReference type="OMA" id="ITISCKY"/>
<keyword evidence="2" id="KW-0812">Transmembrane</keyword>
<dbReference type="InParanoid" id="A0A671V9M2"/>
<dbReference type="CDD" id="cd05716">
    <property type="entry name" value="IgV_pIgR_like"/>
    <property type="match status" value="1"/>
</dbReference>
<evidence type="ECO:0000259" key="4">
    <source>
        <dbReference type="Pfam" id="PF07686"/>
    </source>
</evidence>
<evidence type="ECO:0000313" key="6">
    <source>
        <dbReference type="Proteomes" id="UP000472265"/>
    </source>
</evidence>
<dbReference type="InterPro" id="IPR013783">
    <property type="entry name" value="Ig-like_fold"/>
</dbReference>
<dbReference type="Proteomes" id="UP000472265">
    <property type="component" value="Chromosome 7"/>
</dbReference>
<name>A0A671V9M2_SPAAU</name>
<evidence type="ECO:0000313" key="5">
    <source>
        <dbReference type="Ensembl" id="ENSSAUP00010022975.1"/>
    </source>
</evidence>
<organism evidence="5 6">
    <name type="scientific">Sparus aurata</name>
    <name type="common">Gilthead sea bream</name>
    <dbReference type="NCBI Taxonomy" id="8175"/>
    <lineage>
        <taxon>Eukaryota</taxon>
        <taxon>Metazoa</taxon>
        <taxon>Chordata</taxon>
        <taxon>Craniata</taxon>
        <taxon>Vertebrata</taxon>
        <taxon>Euteleostomi</taxon>
        <taxon>Actinopterygii</taxon>
        <taxon>Neopterygii</taxon>
        <taxon>Teleostei</taxon>
        <taxon>Neoteleostei</taxon>
        <taxon>Acanthomorphata</taxon>
        <taxon>Eupercaria</taxon>
        <taxon>Spariformes</taxon>
        <taxon>Sparidae</taxon>
        <taxon>Sparus</taxon>
    </lineage>
</organism>
<evidence type="ECO:0000256" key="2">
    <source>
        <dbReference type="ARBA" id="ARBA00022692"/>
    </source>
</evidence>
<keyword evidence="3" id="KW-0472">Membrane</keyword>